<reference evidence="6" key="1">
    <citation type="journal article" date="2014" name="Front. Microbiol.">
        <title>High frequency of phylogenetically diverse reductive dehalogenase-homologous genes in deep subseafloor sedimentary metagenomes.</title>
        <authorList>
            <person name="Kawai M."/>
            <person name="Futagami T."/>
            <person name="Toyoda A."/>
            <person name="Takaki Y."/>
            <person name="Nishi S."/>
            <person name="Hori S."/>
            <person name="Arai W."/>
            <person name="Tsubouchi T."/>
            <person name="Morono Y."/>
            <person name="Uchiyama I."/>
            <person name="Ito T."/>
            <person name="Fujiyama A."/>
            <person name="Inagaki F."/>
            <person name="Takami H."/>
        </authorList>
    </citation>
    <scope>NUCLEOTIDE SEQUENCE</scope>
    <source>
        <strain evidence="6">Expedition CK06-06</strain>
    </source>
</reference>
<name>X1TB65_9ZZZZ</name>
<keyword evidence="2" id="KW-1003">Cell membrane</keyword>
<sequence length="63" mass="7472">MKQARDSRNFGSSRLRQLRTIGNMVGTLFIRSYERGERVYAAMLARGFDGQCRTLKRLNFRWQ</sequence>
<comment type="caution">
    <text evidence="6">The sequence shown here is derived from an EMBL/GenBank/DDBJ whole genome shotgun (WGS) entry which is preliminary data.</text>
</comment>
<keyword evidence="5" id="KW-0472">Membrane</keyword>
<dbReference type="GO" id="GO:0005886">
    <property type="term" value="C:plasma membrane"/>
    <property type="evidence" value="ECO:0007669"/>
    <property type="project" value="UniProtKB-ARBA"/>
</dbReference>
<evidence type="ECO:0000256" key="5">
    <source>
        <dbReference type="ARBA" id="ARBA00023136"/>
    </source>
</evidence>
<keyword evidence="4" id="KW-1133">Transmembrane helix</keyword>
<dbReference type="InterPro" id="IPR003339">
    <property type="entry name" value="ABC/ECF_trnsptr_transmembrane"/>
</dbReference>
<evidence type="ECO:0000256" key="2">
    <source>
        <dbReference type="ARBA" id="ARBA00022475"/>
    </source>
</evidence>
<evidence type="ECO:0000256" key="1">
    <source>
        <dbReference type="ARBA" id="ARBA00004141"/>
    </source>
</evidence>
<organism evidence="6">
    <name type="scientific">marine sediment metagenome</name>
    <dbReference type="NCBI Taxonomy" id="412755"/>
    <lineage>
        <taxon>unclassified sequences</taxon>
        <taxon>metagenomes</taxon>
        <taxon>ecological metagenomes</taxon>
    </lineage>
</organism>
<dbReference type="InterPro" id="IPR051611">
    <property type="entry name" value="ECF_transporter_component"/>
</dbReference>
<evidence type="ECO:0000256" key="3">
    <source>
        <dbReference type="ARBA" id="ARBA00022692"/>
    </source>
</evidence>
<proteinExistence type="predicted"/>
<comment type="subcellular location">
    <subcellularLocation>
        <location evidence="1">Membrane</location>
        <topology evidence="1">Multi-pass membrane protein</topology>
    </subcellularLocation>
</comment>
<protein>
    <submittedName>
        <fullName evidence="6">Uncharacterized protein</fullName>
    </submittedName>
</protein>
<gene>
    <name evidence="6" type="ORF">S12H4_28398</name>
</gene>
<dbReference type="CDD" id="cd16914">
    <property type="entry name" value="EcfT"/>
    <property type="match status" value="1"/>
</dbReference>
<dbReference type="PANTHER" id="PTHR34857:SF2">
    <property type="entry name" value="SLL0384 PROTEIN"/>
    <property type="match status" value="1"/>
</dbReference>
<evidence type="ECO:0000313" key="6">
    <source>
        <dbReference type="EMBL" id="GAJ02568.1"/>
    </source>
</evidence>
<dbReference type="AlphaFoldDB" id="X1TB65"/>
<keyword evidence="3" id="KW-0812">Transmembrane</keyword>
<dbReference type="EMBL" id="BARW01016284">
    <property type="protein sequence ID" value="GAJ02568.1"/>
    <property type="molecule type" value="Genomic_DNA"/>
</dbReference>
<dbReference type="Pfam" id="PF02361">
    <property type="entry name" value="CbiQ"/>
    <property type="match status" value="1"/>
</dbReference>
<evidence type="ECO:0000256" key="4">
    <source>
        <dbReference type="ARBA" id="ARBA00022989"/>
    </source>
</evidence>
<feature type="non-terminal residue" evidence="6">
    <location>
        <position position="63"/>
    </location>
</feature>
<dbReference type="PANTHER" id="PTHR34857">
    <property type="entry name" value="SLL0384 PROTEIN"/>
    <property type="match status" value="1"/>
</dbReference>
<accession>X1TB65</accession>